<dbReference type="PANTHER" id="PTHR36203">
    <property type="entry name" value="ASCORBATE-SPECIFIC PTS SYSTEM EIIA COMPONENT"/>
    <property type="match status" value="1"/>
</dbReference>
<gene>
    <name evidence="12" type="ORF">EDL96_03415</name>
</gene>
<comment type="function">
    <text evidence="8">The phosphoenolpyruvate-dependent sugar phosphotransferase system (sugar PTS), a major carbohydrate active transport system, catalyzes the phosphorylation of incoming sugar substrates concomitantly with their translocation across the cell membrane. The enzyme II UlaABC PTS system is involved in ascorbate transport.</text>
</comment>
<dbReference type="GO" id="GO:0005737">
    <property type="term" value="C:cytoplasm"/>
    <property type="evidence" value="ECO:0007669"/>
    <property type="project" value="UniProtKB-SubCell"/>
</dbReference>
<evidence type="ECO:0000256" key="8">
    <source>
        <dbReference type="ARBA" id="ARBA00037387"/>
    </source>
</evidence>
<dbReference type="Proteomes" id="UP000270616">
    <property type="component" value="Unassembled WGS sequence"/>
</dbReference>
<evidence type="ECO:0000256" key="5">
    <source>
        <dbReference type="ARBA" id="ARBA00022679"/>
    </source>
</evidence>
<evidence type="ECO:0000256" key="1">
    <source>
        <dbReference type="ARBA" id="ARBA00004496"/>
    </source>
</evidence>
<comment type="subcellular location">
    <subcellularLocation>
        <location evidence="1">Cytoplasm</location>
    </subcellularLocation>
</comment>
<evidence type="ECO:0000256" key="7">
    <source>
        <dbReference type="ARBA" id="ARBA00022777"/>
    </source>
</evidence>
<dbReference type="PROSITE" id="PS51094">
    <property type="entry name" value="PTS_EIIA_TYPE_2"/>
    <property type="match status" value="1"/>
</dbReference>
<dbReference type="AlphaFoldDB" id="A0A3N3ZZA7"/>
<keyword evidence="12" id="KW-0762">Sugar transport</keyword>
<dbReference type="EMBL" id="RKMF01000003">
    <property type="protein sequence ID" value="ROZ64320.1"/>
    <property type="molecule type" value="Genomic_DNA"/>
</dbReference>
<dbReference type="Pfam" id="PF00359">
    <property type="entry name" value="PTS_EIIA_2"/>
    <property type="match status" value="1"/>
</dbReference>
<dbReference type="GO" id="GO:0016301">
    <property type="term" value="F:kinase activity"/>
    <property type="evidence" value="ECO:0007669"/>
    <property type="project" value="UniProtKB-KW"/>
</dbReference>
<dbReference type="OrthoDB" id="1634238at2"/>
<dbReference type="InterPro" id="IPR016152">
    <property type="entry name" value="PTrfase/Anion_transptr"/>
</dbReference>
<dbReference type="InterPro" id="IPR051351">
    <property type="entry name" value="Ascorbate-PTS_EIIA_comp"/>
</dbReference>
<evidence type="ECO:0000256" key="9">
    <source>
        <dbReference type="ARBA" id="ARBA00041175"/>
    </source>
</evidence>
<evidence type="ECO:0000256" key="3">
    <source>
        <dbReference type="ARBA" id="ARBA00022490"/>
    </source>
</evidence>
<organism evidence="12 13">
    <name type="scientific">Kocuria soli</name>
    <dbReference type="NCBI Taxonomy" id="2485125"/>
    <lineage>
        <taxon>Bacteria</taxon>
        <taxon>Bacillati</taxon>
        <taxon>Actinomycetota</taxon>
        <taxon>Actinomycetes</taxon>
        <taxon>Micrococcales</taxon>
        <taxon>Micrococcaceae</taxon>
        <taxon>Kocuria</taxon>
    </lineage>
</organism>
<evidence type="ECO:0000256" key="10">
    <source>
        <dbReference type="ARBA" id="ARBA00042072"/>
    </source>
</evidence>
<keyword evidence="7" id="KW-0418">Kinase</keyword>
<keyword evidence="5" id="KW-0808">Transferase</keyword>
<dbReference type="GO" id="GO:0009401">
    <property type="term" value="P:phosphoenolpyruvate-dependent sugar phosphotransferase system"/>
    <property type="evidence" value="ECO:0007669"/>
    <property type="project" value="UniProtKB-KW"/>
</dbReference>
<sequence length="152" mass="16685">MAQLHELVTPESIRLDARAHDWRSAIRAAGKLLAKSGAGSPAFTKAMIKNVEEHGPYIVIAPGFAFAHAQAPDLVSRTAMSWARLKKPVKFGNADNDPVTLVAALASADSTQHIRAMRQLMSVVENQETRQQLETASNVDEFLAVLKRLNEW</sequence>
<keyword evidence="3" id="KW-0963">Cytoplasm</keyword>
<evidence type="ECO:0000313" key="13">
    <source>
        <dbReference type="Proteomes" id="UP000270616"/>
    </source>
</evidence>
<name>A0A3N3ZZA7_9MICC</name>
<keyword evidence="13" id="KW-1185">Reference proteome</keyword>
<protein>
    <recommendedName>
        <fullName evidence="9">Ascorbate-specific PTS system EIIA component</fullName>
    </recommendedName>
    <alternativeName>
        <fullName evidence="10">Ascorbate-specific phosphotransferase enzyme IIA component</fullName>
    </alternativeName>
</protein>
<evidence type="ECO:0000256" key="6">
    <source>
        <dbReference type="ARBA" id="ARBA00022683"/>
    </source>
</evidence>
<keyword evidence="6" id="KW-0598">Phosphotransferase system</keyword>
<dbReference type="RefSeq" id="WP_123824419.1">
    <property type="nucleotide sequence ID" value="NZ_RKMF01000003.1"/>
</dbReference>
<evidence type="ECO:0000313" key="12">
    <source>
        <dbReference type="EMBL" id="ROZ64320.1"/>
    </source>
</evidence>
<evidence type="ECO:0000256" key="2">
    <source>
        <dbReference type="ARBA" id="ARBA00022448"/>
    </source>
</evidence>
<evidence type="ECO:0000259" key="11">
    <source>
        <dbReference type="PROSITE" id="PS51094"/>
    </source>
</evidence>
<dbReference type="InterPro" id="IPR002178">
    <property type="entry name" value="PTS_EIIA_type-2_dom"/>
</dbReference>
<keyword evidence="2" id="KW-0813">Transport</keyword>
<accession>A0A3N3ZZA7</accession>
<evidence type="ECO:0000256" key="4">
    <source>
        <dbReference type="ARBA" id="ARBA00022553"/>
    </source>
</evidence>
<dbReference type="PANTHER" id="PTHR36203:SF1">
    <property type="entry name" value="ASCORBATE-SPECIFIC PTS SYSTEM EIIA COMPONENT"/>
    <property type="match status" value="1"/>
</dbReference>
<comment type="caution">
    <text evidence="12">The sequence shown here is derived from an EMBL/GenBank/DDBJ whole genome shotgun (WGS) entry which is preliminary data.</text>
</comment>
<reference evidence="12 13" key="1">
    <citation type="submission" date="2018-10" db="EMBL/GenBank/DDBJ databases">
        <title>Kocuria sp. M5W7-7, whole genome shotgun sequence.</title>
        <authorList>
            <person name="Tuo L."/>
        </authorList>
    </citation>
    <scope>NUCLEOTIDE SEQUENCE [LARGE SCALE GENOMIC DNA]</scope>
    <source>
        <strain evidence="12 13">M5W7-7</strain>
    </source>
</reference>
<proteinExistence type="predicted"/>
<keyword evidence="4" id="KW-0597">Phosphoprotein</keyword>
<dbReference type="Gene3D" id="3.40.930.10">
    <property type="entry name" value="Mannitol-specific EII, Chain A"/>
    <property type="match status" value="1"/>
</dbReference>
<dbReference type="SUPFAM" id="SSF55804">
    <property type="entry name" value="Phoshotransferase/anion transport protein"/>
    <property type="match status" value="1"/>
</dbReference>
<dbReference type="CDD" id="cd00211">
    <property type="entry name" value="PTS_IIA_fru"/>
    <property type="match status" value="1"/>
</dbReference>
<feature type="domain" description="PTS EIIA type-2" evidence="11">
    <location>
        <begin position="6"/>
        <end position="149"/>
    </location>
</feature>